<dbReference type="PANTHER" id="PTHR12110:SF21">
    <property type="entry name" value="XYLOSE ISOMERASE-LIKE TIM BARREL DOMAIN-CONTAINING PROTEIN"/>
    <property type="match status" value="1"/>
</dbReference>
<feature type="domain" description="Xylose isomerase-like TIM barrel" evidence="1">
    <location>
        <begin position="22"/>
        <end position="289"/>
    </location>
</feature>
<gene>
    <name evidence="2" type="ORF">C4N27_07860</name>
</gene>
<dbReference type="Pfam" id="PF01261">
    <property type="entry name" value="AP_endonuc_2"/>
    <property type="match status" value="1"/>
</dbReference>
<organism evidence="2 3">
    <name type="scientific">Faecalibacterium prausnitzii</name>
    <dbReference type="NCBI Taxonomy" id="853"/>
    <lineage>
        <taxon>Bacteria</taxon>
        <taxon>Bacillati</taxon>
        <taxon>Bacillota</taxon>
        <taxon>Clostridia</taxon>
        <taxon>Eubacteriales</taxon>
        <taxon>Oscillospiraceae</taxon>
        <taxon>Faecalibacterium</taxon>
    </lineage>
</organism>
<dbReference type="PANTHER" id="PTHR12110">
    <property type="entry name" value="HYDROXYPYRUVATE ISOMERASE"/>
    <property type="match status" value="1"/>
</dbReference>
<evidence type="ECO:0000313" key="2">
    <source>
        <dbReference type="EMBL" id="RAW49678.1"/>
    </source>
</evidence>
<dbReference type="InterPro" id="IPR050312">
    <property type="entry name" value="IolE/XylAMocC-like"/>
</dbReference>
<protein>
    <submittedName>
        <fullName evidence="2">Sugar phosphate isomerase/epimerase</fullName>
    </submittedName>
</protein>
<evidence type="ECO:0000259" key="1">
    <source>
        <dbReference type="Pfam" id="PF01261"/>
    </source>
</evidence>
<dbReference type="Proteomes" id="UP000250997">
    <property type="component" value="Unassembled WGS sequence"/>
</dbReference>
<dbReference type="SUPFAM" id="SSF51658">
    <property type="entry name" value="Xylose isomerase-like"/>
    <property type="match status" value="1"/>
</dbReference>
<dbReference type="EMBL" id="PRLA01000005">
    <property type="protein sequence ID" value="RAW49678.1"/>
    <property type="molecule type" value="Genomic_DNA"/>
</dbReference>
<dbReference type="Gene3D" id="3.20.20.150">
    <property type="entry name" value="Divalent-metal-dependent TIM barrel enzymes"/>
    <property type="match status" value="1"/>
</dbReference>
<dbReference type="InterPro" id="IPR013022">
    <property type="entry name" value="Xyl_isomerase-like_TIM-brl"/>
</dbReference>
<sequence>MRFGCCGSLVAQNPDKTGVEIVEKIAQYGYDYIELPLAEMMELSDADFAALCKRVERSGIRCEACNNFFPGRIRLTGPDVDEQAIRAYYAKALERAATLGVKSIVFGSAGAKRVPEGFDMDRAYQQVVQVTRETGEAAAKYGITIVIEPVRMPDCNIINTFAEGVQLAKTVGLDNVKVLIDFYHMVCEKENPEVLRKYGKEYLRHVHFSYPSIPEIDGVRDPDNIRTIFEGELHRRGWWRTFPSCREEWDYTDFIQALKDCGYQGRVSLEAPVTDFDRQAQEALAFMKAEL</sequence>
<accession>A0AAX1QHH4</accession>
<evidence type="ECO:0000313" key="3">
    <source>
        <dbReference type="Proteomes" id="UP000250997"/>
    </source>
</evidence>
<dbReference type="RefSeq" id="WP_158396233.1">
    <property type="nucleotide sequence ID" value="NZ_CP026548.1"/>
</dbReference>
<dbReference type="InterPro" id="IPR036237">
    <property type="entry name" value="Xyl_isomerase-like_sf"/>
</dbReference>
<name>A0AAX1QHH4_9FIRM</name>
<reference evidence="2 3" key="1">
    <citation type="submission" date="2018-02" db="EMBL/GenBank/DDBJ databases">
        <title>Complete genome sequencing of Faecalibacterium prausnitzii strains isolated from the human gut.</title>
        <authorList>
            <person name="Fitzgerald B.C."/>
            <person name="Shkoporov A.N."/>
            <person name="Ross P.R."/>
            <person name="Hill C."/>
        </authorList>
    </citation>
    <scope>NUCLEOTIDE SEQUENCE [LARGE SCALE GENOMIC DNA]</scope>
    <source>
        <strain evidence="2 3">APC942/18-1</strain>
    </source>
</reference>
<keyword evidence="2" id="KW-0413">Isomerase</keyword>
<dbReference type="GO" id="GO:0016853">
    <property type="term" value="F:isomerase activity"/>
    <property type="evidence" value="ECO:0007669"/>
    <property type="project" value="UniProtKB-KW"/>
</dbReference>
<dbReference type="AlphaFoldDB" id="A0AAX1QHH4"/>
<comment type="caution">
    <text evidence="2">The sequence shown here is derived from an EMBL/GenBank/DDBJ whole genome shotgun (WGS) entry which is preliminary data.</text>
</comment>
<proteinExistence type="predicted"/>